<dbReference type="Proteomes" id="UP000794436">
    <property type="component" value="Unassembled WGS sequence"/>
</dbReference>
<accession>A0A8K1FHZ6</accession>
<protein>
    <submittedName>
        <fullName evidence="1">Uncharacterized protein</fullName>
    </submittedName>
</protein>
<organism evidence="1 2">
    <name type="scientific">Pythium oligandrum</name>
    <name type="common">Mycoparasitic fungus</name>
    <dbReference type="NCBI Taxonomy" id="41045"/>
    <lineage>
        <taxon>Eukaryota</taxon>
        <taxon>Sar</taxon>
        <taxon>Stramenopiles</taxon>
        <taxon>Oomycota</taxon>
        <taxon>Peronosporomycetes</taxon>
        <taxon>Pythiales</taxon>
        <taxon>Pythiaceae</taxon>
        <taxon>Pythium</taxon>
    </lineage>
</organism>
<dbReference type="EMBL" id="SPLM01000040">
    <property type="protein sequence ID" value="TMW64440.1"/>
    <property type="molecule type" value="Genomic_DNA"/>
</dbReference>
<keyword evidence="2" id="KW-1185">Reference proteome</keyword>
<sequence>MCVTTNRNQLELVMDEKADQVEWAGIRRKLDEPEEYLALLHSNELPELIVQALERDDLTPIELQEITQIRKKRRIDEALGRFCLPIGFAVTQMLEIKWNLPSSVPGEVRHMVEYASDWAMDTLLDFQASSAASSSLLWTKSKPLDELMKKLCVNDIPTPSSVSEEMWTAIRSAMDGGVASCVEIATVSDCTELLELCATNVTRDGEFVDIVESILRQQDVVKPGPEMTTRLLVWTRTDGGDTPSRRRLFDALSLPSRVHIWASEASFWTAQLQDWLLAVHQAPFLPILSVLGFEDEDAVRTALAPFSHFYVTTIHWFVSRRKWLGATRSVELLATLSRLTRSNGSDHRAFGRVVLRKVPSIALEGLSSSWSDALRRSVIMHVADELDKNDAVEYIGVLERPDMLQCALQLLFVDEGASEKASRLIGWIYSFSGGRTEEDPAQVVLELAGSLGPITNADDKVLWLQQNRSSFENMTSLRLRIVWFWLLLAATKGKISHERVIDTLESVEYIFRRFEPVEVHRRAFHVEIIATFLFDLEWRIRDNRLRNPDEPVNNEQVMELIAWLVKIVRLMQLEGSDEVVQLNDVEHLEERLRALRIV</sequence>
<dbReference type="OrthoDB" id="165404at2759"/>
<reference evidence="1" key="1">
    <citation type="submission" date="2019-03" db="EMBL/GenBank/DDBJ databases">
        <title>Long read genome sequence of the mycoparasitic Pythium oligandrum ATCC 38472 isolated from sugarbeet rhizosphere.</title>
        <authorList>
            <person name="Gaulin E."/>
        </authorList>
    </citation>
    <scope>NUCLEOTIDE SEQUENCE</scope>
    <source>
        <strain evidence="1">ATCC 38472_TT</strain>
    </source>
</reference>
<proteinExistence type="predicted"/>
<evidence type="ECO:0000313" key="1">
    <source>
        <dbReference type="EMBL" id="TMW64440.1"/>
    </source>
</evidence>
<gene>
    <name evidence="1" type="ORF">Poli38472_013062</name>
</gene>
<comment type="caution">
    <text evidence="1">The sequence shown here is derived from an EMBL/GenBank/DDBJ whole genome shotgun (WGS) entry which is preliminary data.</text>
</comment>
<dbReference type="AlphaFoldDB" id="A0A8K1FHZ6"/>
<evidence type="ECO:0000313" key="2">
    <source>
        <dbReference type="Proteomes" id="UP000794436"/>
    </source>
</evidence>
<name>A0A8K1FHZ6_PYTOL</name>